<gene>
    <name evidence="2" type="ORF">PECAL_6P16290</name>
</gene>
<evidence type="ECO:0000313" key="3">
    <source>
        <dbReference type="Proteomes" id="UP000789595"/>
    </source>
</evidence>
<dbReference type="AlphaFoldDB" id="A0A8J2X7I2"/>
<name>A0A8J2X7I2_9STRA</name>
<reference evidence="2" key="1">
    <citation type="submission" date="2021-11" db="EMBL/GenBank/DDBJ databases">
        <authorList>
            <consortium name="Genoscope - CEA"/>
            <person name="William W."/>
        </authorList>
    </citation>
    <scope>NUCLEOTIDE SEQUENCE</scope>
</reference>
<evidence type="ECO:0000313" key="2">
    <source>
        <dbReference type="EMBL" id="CAH0379991.1"/>
    </source>
</evidence>
<dbReference type="EMBL" id="CAKKNE010000006">
    <property type="protein sequence ID" value="CAH0379991.1"/>
    <property type="molecule type" value="Genomic_DNA"/>
</dbReference>
<keyword evidence="3" id="KW-1185">Reference proteome</keyword>
<protein>
    <submittedName>
        <fullName evidence="2">Uncharacterized protein</fullName>
    </submittedName>
</protein>
<proteinExistence type="predicted"/>
<feature type="compositionally biased region" description="Basic and acidic residues" evidence="1">
    <location>
        <begin position="1153"/>
        <end position="1163"/>
    </location>
</feature>
<comment type="caution">
    <text evidence="2">The sequence shown here is derived from an EMBL/GenBank/DDBJ whole genome shotgun (WGS) entry which is preliminary data.</text>
</comment>
<sequence length="1163" mass="125359">MTLKDIKKQLLTLCTVQAVNLHGGRFAKCVEKCVKKLFSLNKRLDVVKFDRSIWSYYFHGRTDWELRGVARALRSLGVYTVTLIDGFGQTIVKVRHTGKFVRFRVNPLCICCAWLGRNHAAVLALGLYVPDDLYDLAARVREDAALVASQSKPQEADYEAYKNAGFCVVREGDVGALLDAVQQKLGSGTVLAGVGDADAAGSLMELLLPDLDVADLTNDGDAGLVNSYITHERNLGRFAVYDTRFEDDQRRKMLWTALNLCGEGDCMVRDVLSRTTQRDSVRFTAISGRIDSGRITTLDQLFAEVGASRDQRLHVIYALTTYVNGVWCVDGTPKPLRILATAEQYARSSLTRNRVAVRRAVLASSADSKLVEAVFEAAFSTARGYYGVKDVAAALMEISQGATKVHVLDRREAVLKDVDEAFDDATAVLATSALAENFGEAELQGLLAEVYKDKAWLALTNDSVFFPPSREEVDCRGAEVAFAALKKKADDVKSRLELFYRLISRAEQAVSHAGEASRRAIDALDRLAAGSSVLDAAIAAATSHIDSIDAAVVGRAASAFNLAVEAWKQNNVEGVTAQIDALKAAVDPALVMGLQGCAVRLHSAVVDATWASQQRVPEVTRSTLEALSAHGSLSASLRDHLKTFFDQCAAETDLDRFLGVLNEELAGGLRWGTLHAIERAAGVASTALGRASSVRRIVDGVIDRVRYFEKSCFGGPTAYVALQTLLGSGDAATEGSLEQLIVEDLDTLSHALVPIVQQALLADEPSVDEVLETFDRTVADACRGALAPVDLLARVASALDRARAASGARTALPAEFSDLRNDLIAASDAASTTVPTHALAALRAIAANDAAVAETELLAAERAVDSKLRAAAAFWTAEAKRRAAAGPEVSALLEPAAFLEQVTREYGGCDIKVCQVVRSAVEGLAQKDAAVVTGRGWVEHLDDAGFRDLPRSVLCVFRELESVCHEKARQWVPALVRKATAALAYLDAREGGADPRAAEAAAQAVAEELPRSNREIARNSRVETPVEENLRLLKRALAEGLRKKEPKADGTAKAQGWGENLSRPERREALRALGKSSPEILKELACLQMCKRAFGTELKPGFGPRLREAAFSVLEELDAAAANALVRPPELIQSESAPAVASKSVRKSKRQRVLRDPNVDAQG</sequence>
<feature type="region of interest" description="Disordered" evidence="1">
    <location>
        <begin position="1136"/>
        <end position="1163"/>
    </location>
</feature>
<organism evidence="2 3">
    <name type="scientific">Pelagomonas calceolata</name>
    <dbReference type="NCBI Taxonomy" id="35677"/>
    <lineage>
        <taxon>Eukaryota</taxon>
        <taxon>Sar</taxon>
        <taxon>Stramenopiles</taxon>
        <taxon>Ochrophyta</taxon>
        <taxon>Pelagophyceae</taxon>
        <taxon>Pelagomonadales</taxon>
        <taxon>Pelagomonadaceae</taxon>
        <taxon>Pelagomonas</taxon>
    </lineage>
</organism>
<dbReference type="Proteomes" id="UP000789595">
    <property type="component" value="Unassembled WGS sequence"/>
</dbReference>
<evidence type="ECO:0000256" key="1">
    <source>
        <dbReference type="SAM" id="MobiDB-lite"/>
    </source>
</evidence>
<accession>A0A8J2X7I2</accession>